<dbReference type="Proteomes" id="UP000614261">
    <property type="component" value="Unassembled WGS sequence"/>
</dbReference>
<evidence type="ECO:0000313" key="2">
    <source>
        <dbReference type="EMBL" id="GGB70375.1"/>
    </source>
</evidence>
<dbReference type="EMBL" id="BMGD01000005">
    <property type="protein sequence ID" value="GGB70375.1"/>
    <property type="molecule type" value="Genomic_DNA"/>
</dbReference>
<keyword evidence="1" id="KW-0472">Membrane</keyword>
<evidence type="ECO:0000256" key="1">
    <source>
        <dbReference type="SAM" id="Phobius"/>
    </source>
</evidence>
<keyword evidence="1" id="KW-1133">Transmembrane helix</keyword>
<comment type="caution">
    <text evidence="2">The sequence shown here is derived from an EMBL/GenBank/DDBJ whole genome shotgun (WGS) entry which is preliminary data.</text>
</comment>
<dbReference type="RefSeq" id="WP_188514985.1">
    <property type="nucleotide sequence ID" value="NZ_BMGD01000005.1"/>
</dbReference>
<evidence type="ECO:0000313" key="3">
    <source>
        <dbReference type="Proteomes" id="UP000614261"/>
    </source>
</evidence>
<reference evidence="3" key="1">
    <citation type="journal article" date="2019" name="Int. J. Syst. Evol. Microbiol.">
        <title>The Global Catalogue of Microorganisms (GCM) 10K type strain sequencing project: providing services to taxonomists for standard genome sequencing and annotation.</title>
        <authorList>
            <consortium name="The Broad Institute Genomics Platform"/>
            <consortium name="The Broad Institute Genome Sequencing Center for Infectious Disease"/>
            <person name="Wu L."/>
            <person name="Ma J."/>
        </authorList>
    </citation>
    <scope>NUCLEOTIDE SEQUENCE [LARGE SCALE GENOMIC DNA]</scope>
    <source>
        <strain evidence="3">CGMCC 1.12851</strain>
    </source>
</reference>
<proteinExistence type="predicted"/>
<sequence length="458" mass="47922">MTQSDTGLLETDAPSGPPRAPWRWRWLLIGPLVLVALFAALVLSFSPSVPEPRAPDTPSAAAARRALQQITGSDVARGEPVQITLSQRELAGLATLGSEALSPLRMQARLGAVLPQTRPTSKTRAASSPANPTGELIIDLSHQIAGGAWINATAIVRPAAARKSQEQEPGNLPDIALTLGRLPIPQSVTHWALARVWLRIQGDVARPTPLAKALRSFTATPERAQLVLINPGRGAALAGLAQAGGTTPEPRALAAVYCAIAGTADADLAMLVRRTAAIGAPAGVSPEDHNRVVLTAIAMRAVPEYREKLAGTARRLVADCGASADPVTLAGREDLAKHWALSAALAATLGSQVARSMGTWKELADSTDGGTGFSFVDLSADRSGERFAIAAVKPQLARPVLTRLAAITEGQLLPRELLAKPEGLDQAAFERDYTAVTSPEYARALTAIDRLLGNAGVP</sequence>
<keyword evidence="1" id="KW-0812">Transmembrane</keyword>
<keyword evidence="3" id="KW-1185">Reference proteome</keyword>
<gene>
    <name evidence="2" type="ORF">GCM10010833_27020</name>
</gene>
<accession>A0ABQ1JNM7</accession>
<protein>
    <submittedName>
        <fullName evidence="2">Uncharacterized protein</fullName>
    </submittedName>
</protein>
<feature type="transmembrane region" description="Helical" evidence="1">
    <location>
        <begin position="26"/>
        <end position="45"/>
    </location>
</feature>
<name>A0ABQ1JNM7_9SPHN</name>
<organism evidence="2 3">
    <name type="scientific">Blastomonas aquatica</name>
    <dbReference type="NCBI Taxonomy" id="1510276"/>
    <lineage>
        <taxon>Bacteria</taxon>
        <taxon>Pseudomonadati</taxon>
        <taxon>Pseudomonadota</taxon>
        <taxon>Alphaproteobacteria</taxon>
        <taxon>Sphingomonadales</taxon>
        <taxon>Sphingomonadaceae</taxon>
        <taxon>Blastomonas</taxon>
    </lineage>
</organism>